<protein>
    <submittedName>
        <fullName evidence="8">JAB domain-containing protein</fullName>
    </submittedName>
</protein>
<keyword evidence="2" id="KW-0645">Protease</keyword>
<accession>A0ABW9KG54</accession>
<dbReference type="PROSITE" id="PS50249">
    <property type="entry name" value="MPN"/>
    <property type="match status" value="1"/>
</dbReference>
<dbReference type="Gene3D" id="3.40.140.10">
    <property type="entry name" value="Cytidine Deaminase, domain 2"/>
    <property type="match status" value="1"/>
</dbReference>
<evidence type="ECO:0000313" key="8">
    <source>
        <dbReference type="EMBL" id="MFN2102910.1"/>
    </source>
</evidence>
<dbReference type="RefSeq" id="WP_412702050.1">
    <property type="nucleotide sequence ID" value="NZ_JBDLBQ010000007.1"/>
</dbReference>
<keyword evidence="6" id="KW-0482">Metalloprotease</keyword>
<reference evidence="8 9" key="1">
    <citation type="journal article" date="2024" name="Anaerobe">
        <title>The identification of Finegoldia dalianensis sp. nov., isolated from the pus of a patient with skin abscess and genomic analysis of the strains belonging to Finegoldia genus.</title>
        <authorList>
            <person name="Li Y."/>
            <person name="Wang Y."/>
            <person name="Xiao D."/>
            <person name="Wang J."/>
            <person name="Jin D."/>
        </authorList>
    </citation>
    <scope>NUCLEOTIDE SEQUENCE [LARGE SCALE GENOMIC DNA]</scope>
    <source>
        <strain evidence="8 9">LY240594</strain>
    </source>
</reference>
<evidence type="ECO:0000256" key="5">
    <source>
        <dbReference type="ARBA" id="ARBA00022833"/>
    </source>
</evidence>
<name>A0ABW9KG54_9FIRM</name>
<keyword evidence="9" id="KW-1185">Reference proteome</keyword>
<dbReference type="PANTHER" id="PTHR30471:SF3">
    <property type="entry name" value="UPF0758 PROTEIN YEES-RELATED"/>
    <property type="match status" value="1"/>
</dbReference>
<keyword evidence="3" id="KW-0479">Metal-binding</keyword>
<evidence type="ECO:0000313" key="9">
    <source>
        <dbReference type="Proteomes" id="UP001634413"/>
    </source>
</evidence>
<dbReference type="InterPro" id="IPR025657">
    <property type="entry name" value="RadC_JAB"/>
</dbReference>
<dbReference type="InterPro" id="IPR037518">
    <property type="entry name" value="MPN"/>
</dbReference>
<keyword evidence="4" id="KW-0378">Hydrolase</keyword>
<sequence length="165" mass="18712">MKLKEIELVVKETPVKYDGREALIKDDIIKSTQTENNSSSKLTELLINYFSLYNDEKERFISLLFDSKLKLIGIDLISIGTINQSLAHPREVFRKAVISGAAFVMIAHNHPSGDTTPSAEDIKVYRNLSECSEILNIKLLDSFIVSLKPEQESVLSMRKFLSYDN</sequence>
<evidence type="ECO:0000259" key="7">
    <source>
        <dbReference type="PROSITE" id="PS50249"/>
    </source>
</evidence>
<organism evidence="8 9">
    <name type="scientific">Finegoldia dalianensis</name>
    <dbReference type="NCBI Taxonomy" id="3145239"/>
    <lineage>
        <taxon>Bacteria</taxon>
        <taxon>Bacillati</taxon>
        <taxon>Bacillota</taxon>
        <taxon>Tissierellia</taxon>
        <taxon>Tissierellales</taxon>
        <taxon>Peptoniphilaceae</taxon>
        <taxon>Finegoldia</taxon>
    </lineage>
</organism>
<comment type="caution">
    <text evidence="8">The sequence shown here is derived from an EMBL/GenBank/DDBJ whole genome shotgun (WGS) entry which is preliminary data.</text>
</comment>
<evidence type="ECO:0000256" key="6">
    <source>
        <dbReference type="ARBA" id="ARBA00023049"/>
    </source>
</evidence>
<keyword evidence="5" id="KW-0862">Zinc</keyword>
<evidence type="ECO:0000256" key="3">
    <source>
        <dbReference type="ARBA" id="ARBA00022723"/>
    </source>
</evidence>
<evidence type="ECO:0000256" key="1">
    <source>
        <dbReference type="ARBA" id="ARBA00010243"/>
    </source>
</evidence>
<dbReference type="InterPro" id="IPR020891">
    <property type="entry name" value="UPF0758_CS"/>
</dbReference>
<evidence type="ECO:0000256" key="2">
    <source>
        <dbReference type="ARBA" id="ARBA00022670"/>
    </source>
</evidence>
<dbReference type="PROSITE" id="PS01302">
    <property type="entry name" value="UPF0758"/>
    <property type="match status" value="1"/>
</dbReference>
<dbReference type="Pfam" id="PF04002">
    <property type="entry name" value="RadC"/>
    <property type="match status" value="1"/>
</dbReference>
<gene>
    <name evidence="8" type="ORF">ABDJ34_08345</name>
</gene>
<feature type="domain" description="MPN" evidence="7">
    <location>
        <begin position="35"/>
        <end position="161"/>
    </location>
</feature>
<evidence type="ECO:0000256" key="4">
    <source>
        <dbReference type="ARBA" id="ARBA00022801"/>
    </source>
</evidence>
<dbReference type="EMBL" id="JBDLBQ010000007">
    <property type="protein sequence ID" value="MFN2102910.1"/>
    <property type="molecule type" value="Genomic_DNA"/>
</dbReference>
<dbReference type="CDD" id="cd08071">
    <property type="entry name" value="MPN_DUF2466"/>
    <property type="match status" value="1"/>
</dbReference>
<comment type="similarity">
    <text evidence="1">Belongs to the UPF0758 family.</text>
</comment>
<proteinExistence type="inferred from homology"/>
<dbReference type="InterPro" id="IPR001405">
    <property type="entry name" value="UPF0758"/>
</dbReference>
<dbReference type="PANTHER" id="PTHR30471">
    <property type="entry name" value="DNA REPAIR PROTEIN RADC"/>
    <property type="match status" value="1"/>
</dbReference>
<dbReference type="Proteomes" id="UP001634413">
    <property type="component" value="Unassembled WGS sequence"/>
</dbReference>